<sequence>MKISKIKKLPIVFTLMLALAFSLVCTSNAFAEVYPGPNHEYCTIIYQSMHGDAYNSTPSNPIDAVRL</sequence>
<evidence type="ECO:0000256" key="1">
    <source>
        <dbReference type="SAM" id="SignalP"/>
    </source>
</evidence>
<evidence type="ECO:0000313" key="2">
    <source>
        <dbReference type="EMBL" id="SHN82632.1"/>
    </source>
</evidence>
<keyword evidence="1" id="KW-0732">Signal</keyword>
<proteinExistence type="predicted"/>
<reference evidence="3" key="1">
    <citation type="submission" date="2016-12" db="EMBL/GenBank/DDBJ databases">
        <authorList>
            <person name="Varghese N."/>
            <person name="Submissions S."/>
        </authorList>
    </citation>
    <scope>NUCLEOTIDE SEQUENCE [LARGE SCALE GENOMIC DNA]</scope>
    <source>
        <strain evidence="3">DSM 11544</strain>
    </source>
</reference>
<evidence type="ECO:0000313" key="3">
    <source>
        <dbReference type="Proteomes" id="UP000184010"/>
    </source>
</evidence>
<protein>
    <submittedName>
        <fullName evidence="2">Uncharacterized protein</fullName>
    </submittedName>
</protein>
<dbReference type="AlphaFoldDB" id="A0A1M7UHZ8"/>
<accession>A0A1M7UHZ8</accession>
<organism evidence="2 3">
    <name type="scientific">Desulfitobacterium chlororespirans DSM 11544</name>
    <dbReference type="NCBI Taxonomy" id="1121395"/>
    <lineage>
        <taxon>Bacteria</taxon>
        <taxon>Bacillati</taxon>
        <taxon>Bacillota</taxon>
        <taxon>Clostridia</taxon>
        <taxon>Eubacteriales</taxon>
        <taxon>Desulfitobacteriaceae</taxon>
        <taxon>Desulfitobacterium</taxon>
    </lineage>
</organism>
<gene>
    <name evidence="2" type="ORF">SAMN02745215_03869</name>
</gene>
<keyword evidence="3" id="KW-1185">Reference proteome</keyword>
<feature type="signal peptide" evidence="1">
    <location>
        <begin position="1"/>
        <end position="31"/>
    </location>
</feature>
<feature type="chain" id="PRO_5013291797" evidence="1">
    <location>
        <begin position="32"/>
        <end position="67"/>
    </location>
</feature>
<dbReference type="EMBL" id="FRDN01000012">
    <property type="protein sequence ID" value="SHN82632.1"/>
    <property type="molecule type" value="Genomic_DNA"/>
</dbReference>
<name>A0A1M7UHZ8_9FIRM</name>
<dbReference type="Proteomes" id="UP000184010">
    <property type="component" value="Unassembled WGS sequence"/>
</dbReference>